<organism evidence="10 11">
    <name type="scientific">Catenulispora acidiphila (strain DSM 44928 / JCM 14897 / NBRC 102108 / NRRL B-24433 / ID139908)</name>
    <dbReference type="NCBI Taxonomy" id="479433"/>
    <lineage>
        <taxon>Bacteria</taxon>
        <taxon>Bacillati</taxon>
        <taxon>Actinomycetota</taxon>
        <taxon>Actinomycetes</taxon>
        <taxon>Catenulisporales</taxon>
        <taxon>Catenulisporaceae</taxon>
        <taxon>Catenulispora</taxon>
    </lineage>
</organism>
<evidence type="ECO:0000256" key="6">
    <source>
        <dbReference type="ARBA" id="ARBA00029605"/>
    </source>
</evidence>
<keyword evidence="10" id="KW-0031">Aminopeptidase</keyword>
<evidence type="ECO:0000256" key="2">
    <source>
        <dbReference type="ARBA" id="ARBA00010088"/>
    </source>
</evidence>
<evidence type="ECO:0000256" key="8">
    <source>
        <dbReference type="PIRSR" id="PIRSR005539-1"/>
    </source>
</evidence>
<evidence type="ECO:0000256" key="4">
    <source>
        <dbReference type="ARBA" id="ARBA00021843"/>
    </source>
</evidence>
<reference evidence="10 11" key="1">
    <citation type="journal article" date="2009" name="Stand. Genomic Sci.">
        <title>Complete genome sequence of Catenulispora acidiphila type strain (ID 139908).</title>
        <authorList>
            <person name="Copeland A."/>
            <person name="Lapidus A."/>
            <person name="Glavina Del Rio T."/>
            <person name="Nolan M."/>
            <person name="Lucas S."/>
            <person name="Chen F."/>
            <person name="Tice H."/>
            <person name="Cheng J.F."/>
            <person name="Bruce D."/>
            <person name="Goodwin L."/>
            <person name="Pitluck S."/>
            <person name="Mikhailova N."/>
            <person name="Pati A."/>
            <person name="Ivanova N."/>
            <person name="Mavromatis K."/>
            <person name="Chen A."/>
            <person name="Palaniappan K."/>
            <person name="Chain P."/>
            <person name="Land M."/>
            <person name="Hauser L."/>
            <person name="Chang Y.J."/>
            <person name="Jeffries C.D."/>
            <person name="Chertkov O."/>
            <person name="Brettin T."/>
            <person name="Detter J.C."/>
            <person name="Han C."/>
            <person name="Ali Z."/>
            <person name="Tindall B.J."/>
            <person name="Goker M."/>
            <person name="Bristow J."/>
            <person name="Eisen J.A."/>
            <person name="Markowitz V."/>
            <person name="Hugenholtz P."/>
            <person name="Kyrpides N.C."/>
            <person name="Klenk H.P."/>
        </authorList>
    </citation>
    <scope>NUCLEOTIDE SEQUENCE [LARGE SCALE GENOMIC DNA]</scope>
    <source>
        <strain evidence="11">DSM 44928 / JCM 14897 / NBRC 102108 / NRRL B-24433 / ID139908</strain>
    </source>
</reference>
<dbReference type="PANTHER" id="PTHR43798:SF33">
    <property type="entry name" value="HYDROLASE, PUTATIVE (AFU_ORTHOLOGUE AFUA_2G14860)-RELATED"/>
    <property type="match status" value="1"/>
</dbReference>
<evidence type="ECO:0000313" key="11">
    <source>
        <dbReference type="Proteomes" id="UP000000851"/>
    </source>
</evidence>
<dbReference type="GO" id="GO:0016020">
    <property type="term" value="C:membrane"/>
    <property type="evidence" value="ECO:0007669"/>
    <property type="project" value="TreeGrafter"/>
</dbReference>
<proteinExistence type="inferred from homology"/>
<dbReference type="PRINTS" id="PR00111">
    <property type="entry name" value="ABHYDROLASE"/>
</dbReference>
<sequence length="287" mass="31037">MVGISENSISGTGTVPFRDGHTWYRVFGELSAAGPSPLLLLHGGPGAVHDALLPLADLFSHERPVVLYDQVGCGNSTRRPEWPAQAWTLELHLEELDALVAHLGLTRFHLLGHSWGGFLASEYALVHPEHVASLTLFSTAASSELMMASIIGRYTAIAEQGRSPAEFVTRHICRVPMPEPLAYTFAQLAEHPEVNAAMIGSDEATGELTGTLRDWSVIGRLPAIGAPTLVLGGEFDELDAAARQPFLDGIPDVRGHEFTDASHVAYIERPEAVRVVLGVFLTEHDLE</sequence>
<evidence type="ECO:0000256" key="5">
    <source>
        <dbReference type="ARBA" id="ARBA00022801"/>
    </source>
</evidence>
<dbReference type="ESTHER" id="catad-c7q9c0">
    <property type="family name" value="Proline_iminopeptidase"/>
</dbReference>
<feature type="active site" description="Nucleophile" evidence="8">
    <location>
        <position position="114"/>
    </location>
</feature>
<dbReference type="AlphaFoldDB" id="C7Q9C0"/>
<dbReference type="HOGENOM" id="CLU_020336_15_1_11"/>
<dbReference type="Proteomes" id="UP000000851">
    <property type="component" value="Chromosome"/>
</dbReference>
<dbReference type="RefSeq" id="WP_015793995.1">
    <property type="nucleotide sequence ID" value="NC_013131.1"/>
</dbReference>
<dbReference type="eggNOG" id="COG0596">
    <property type="taxonomic scope" value="Bacteria"/>
</dbReference>
<dbReference type="EC" id="3.4.11.5" evidence="3"/>
<feature type="active site" evidence="8">
    <location>
        <position position="236"/>
    </location>
</feature>
<evidence type="ECO:0000256" key="1">
    <source>
        <dbReference type="ARBA" id="ARBA00001585"/>
    </source>
</evidence>
<dbReference type="KEGG" id="cai:Caci_5407"/>
<dbReference type="GO" id="GO:0006508">
    <property type="term" value="P:proteolysis"/>
    <property type="evidence" value="ECO:0007669"/>
    <property type="project" value="InterPro"/>
</dbReference>
<dbReference type="Pfam" id="PF00561">
    <property type="entry name" value="Abhydrolase_1"/>
    <property type="match status" value="1"/>
</dbReference>
<keyword evidence="10" id="KW-0645">Protease</keyword>
<dbReference type="PIRSF" id="PIRSF005539">
    <property type="entry name" value="Pept_S33_TRI_F1"/>
    <property type="match status" value="1"/>
</dbReference>
<evidence type="ECO:0000256" key="7">
    <source>
        <dbReference type="PIRNR" id="PIRNR005539"/>
    </source>
</evidence>
<dbReference type="OrthoDB" id="9801162at2"/>
<keyword evidence="11" id="KW-1185">Reference proteome</keyword>
<dbReference type="PRINTS" id="PR00793">
    <property type="entry name" value="PROAMNOPTASE"/>
</dbReference>
<gene>
    <name evidence="10" type="ordered locus">Caci_5407</name>
</gene>
<evidence type="ECO:0000259" key="9">
    <source>
        <dbReference type="Pfam" id="PF00561"/>
    </source>
</evidence>
<dbReference type="InterPro" id="IPR002410">
    <property type="entry name" value="Peptidase_S33"/>
</dbReference>
<dbReference type="InterPro" id="IPR050266">
    <property type="entry name" value="AB_hydrolase_sf"/>
</dbReference>
<name>C7Q9C0_CATAD</name>
<feature type="domain" description="AB hydrolase-1" evidence="9">
    <location>
        <begin position="37"/>
        <end position="142"/>
    </location>
</feature>
<dbReference type="EMBL" id="CP001700">
    <property type="protein sequence ID" value="ACU74266.1"/>
    <property type="molecule type" value="Genomic_DNA"/>
</dbReference>
<dbReference type="InterPro" id="IPR000073">
    <property type="entry name" value="AB_hydrolase_1"/>
</dbReference>
<dbReference type="Gene3D" id="3.40.50.1820">
    <property type="entry name" value="alpha/beta hydrolase"/>
    <property type="match status" value="1"/>
</dbReference>
<dbReference type="SUPFAM" id="SSF53474">
    <property type="entry name" value="alpha/beta-Hydrolases"/>
    <property type="match status" value="1"/>
</dbReference>
<feature type="active site" description="Proton donor" evidence="8">
    <location>
        <position position="263"/>
    </location>
</feature>
<comment type="similarity">
    <text evidence="2 7">Belongs to the peptidase S33 family.</text>
</comment>
<keyword evidence="5 7" id="KW-0378">Hydrolase</keyword>
<dbReference type="InterPro" id="IPR029058">
    <property type="entry name" value="AB_hydrolase_fold"/>
</dbReference>
<accession>C7Q9C0</accession>
<dbReference type="GO" id="GO:0004177">
    <property type="term" value="F:aminopeptidase activity"/>
    <property type="evidence" value="ECO:0007669"/>
    <property type="project" value="UniProtKB-KW"/>
</dbReference>
<protein>
    <recommendedName>
        <fullName evidence="4">Proline iminopeptidase</fullName>
        <ecNumber evidence="3">3.4.11.5</ecNumber>
    </recommendedName>
    <alternativeName>
        <fullName evidence="6">Prolyl aminopeptidase</fullName>
    </alternativeName>
</protein>
<dbReference type="FunCoup" id="C7Q9C0">
    <property type="interactions" value="19"/>
</dbReference>
<dbReference type="InterPro" id="IPR005945">
    <property type="entry name" value="Pro_imino_pep"/>
</dbReference>
<evidence type="ECO:0000256" key="3">
    <source>
        <dbReference type="ARBA" id="ARBA00012568"/>
    </source>
</evidence>
<dbReference type="PANTHER" id="PTHR43798">
    <property type="entry name" value="MONOACYLGLYCEROL LIPASE"/>
    <property type="match status" value="1"/>
</dbReference>
<evidence type="ECO:0000313" key="10">
    <source>
        <dbReference type="EMBL" id="ACU74266.1"/>
    </source>
</evidence>
<dbReference type="InParanoid" id="C7Q9C0"/>
<dbReference type="STRING" id="479433.Caci_5407"/>
<comment type="catalytic activity">
    <reaction evidence="1">
        <text>Release of N-terminal proline from a peptide.</text>
        <dbReference type="EC" id="3.4.11.5"/>
    </reaction>
</comment>